<dbReference type="Pfam" id="PF20178">
    <property type="entry name" value="ToxA_N"/>
    <property type="match status" value="1"/>
</dbReference>
<reference evidence="3 4" key="1">
    <citation type="submission" date="2021-06" db="EMBL/GenBank/DDBJ databases">
        <title>Updating the genus Pseudomonas: Description of 43 new species and partition of the Pseudomonas putida group.</title>
        <authorList>
            <person name="Girard L."/>
            <person name="Lood C."/>
            <person name="Vandamme P."/>
            <person name="Rokni-Zadeh H."/>
            <person name="Van Noort V."/>
            <person name="Hofte M."/>
            <person name="Lavigne R."/>
            <person name="De Mot R."/>
        </authorList>
    </citation>
    <scope>NUCLEOTIDE SEQUENCE [LARGE SCALE GENOMIC DNA]</scope>
    <source>
        <strain evidence="3 4">COR58</strain>
    </source>
</reference>
<evidence type="ECO:0000256" key="1">
    <source>
        <dbReference type="SAM" id="Phobius"/>
    </source>
</evidence>
<keyword evidence="4" id="KW-1185">Reference proteome</keyword>
<organism evidence="3 4">
    <name type="scientific">Pseudomonas ekonensis</name>
    <dbReference type="NCBI Taxonomy" id="2842353"/>
    <lineage>
        <taxon>Bacteria</taxon>
        <taxon>Pseudomonadati</taxon>
        <taxon>Pseudomonadota</taxon>
        <taxon>Gammaproteobacteria</taxon>
        <taxon>Pseudomonadales</taxon>
        <taxon>Pseudomonadaceae</taxon>
        <taxon>Pseudomonas</taxon>
    </lineage>
</organism>
<feature type="transmembrane region" description="Helical" evidence="1">
    <location>
        <begin position="696"/>
        <end position="720"/>
    </location>
</feature>
<sequence length="818" mass="89644">MNMMNTALHPVDLPGPQWLKAAGEADRLRYASLEGSLNASRAELGARLGAFASLPAYARQVVGEALNSNVGHVPELERCTVHSRYGFNVAGRTIVQEDTLAIADMLLRGLHDPMHETQLSLRLPGMDPEVNPAWLMELLSQDARAEFAASLRDVYERSDVLAAMKDVLRNRLLLSALAARLQDHLSDANLARIERAVAGDAALTVASLRLLPNTRPLKDLVVIGDRTGDTDDWLLYAPGSPGQQDWYGWRSFRALNLGISGWLAADEPEPGEPRMPQANEAGCSYLSQQSHAMDRASLAGYLKAVPLKPANWAGVTLAPSPYGGDEVLDGLVHNERAWLIAQQESQAPYGYRTAPQALRQRFTRLGSELKALHVVKVRGAGLLGYERFCRDLIKQEVEALLLSQGQRISIDPDLIYVQISEQQRMTLTELIVSETHFYADGAGQPLYPRFTLSGRHAPFTGLDIRHIAGWSRTLRPGEKYIDRLRTVDLEPSHPDGALKRAVHVGILLRQMESAALNARFSSPMPRTHVEEMNNVIEALRQPLPKPSQTVTLNGELPEKVRVSALFRLHLKGRLVVGVYVFRLVVDGKAEPYLFTPDAPDGRELRPFGEFVASVKSGGLGDYFCRRVATRHQAQVGAYLSDLEQLSNFTEAPVLEPDSRMSDLGRSHEELVRQVISDVDDKTESLNEIIGRLAFDAVVTAVGAVGVVSAPIGIALGAFLFTKSLVQGVEAYSEGNRAKALEHLKTALIELASLGKAGVGKPALSALKKDFIDLIGDVKEIEKLVAETAGLPRLHERVLEAIQDVLDDTENSASRTTLI</sequence>
<keyword evidence="1" id="KW-0472">Membrane</keyword>
<dbReference type="RefSeq" id="WP_217893613.1">
    <property type="nucleotide sequence ID" value="NZ_JAHSTS010000002.1"/>
</dbReference>
<proteinExistence type="predicted"/>
<accession>A0ABS6PIJ3</accession>
<name>A0ABS6PIJ3_9PSED</name>
<dbReference type="EMBL" id="JAHSTS010000002">
    <property type="protein sequence ID" value="MBV4460255.1"/>
    <property type="molecule type" value="Genomic_DNA"/>
</dbReference>
<keyword evidence="1" id="KW-1133">Transmembrane helix</keyword>
<comment type="caution">
    <text evidence="3">The sequence shown here is derived from an EMBL/GenBank/DDBJ whole genome shotgun (WGS) entry which is preliminary data.</text>
</comment>
<evidence type="ECO:0000313" key="3">
    <source>
        <dbReference type="EMBL" id="MBV4460255.1"/>
    </source>
</evidence>
<protein>
    <recommendedName>
        <fullName evidence="2">Dermonecrotic toxin N-terminal domain-containing protein</fullName>
    </recommendedName>
</protein>
<keyword evidence="1" id="KW-0812">Transmembrane</keyword>
<feature type="domain" description="Dermonecrotic toxin N-terminal" evidence="2">
    <location>
        <begin position="130"/>
        <end position="256"/>
    </location>
</feature>
<evidence type="ECO:0000313" key="4">
    <source>
        <dbReference type="Proteomes" id="UP000765224"/>
    </source>
</evidence>
<gene>
    <name evidence="3" type="ORF">KVG96_20045</name>
</gene>
<dbReference type="Proteomes" id="UP000765224">
    <property type="component" value="Unassembled WGS sequence"/>
</dbReference>
<evidence type="ECO:0000259" key="2">
    <source>
        <dbReference type="Pfam" id="PF20178"/>
    </source>
</evidence>
<dbReference type="InterPro" id="IPR046673">
    <property type="entry name" value="ToxA_N"/>
</dbReference>